<evidence type="ECO:0000313" key="2">
    <source>
        <dbReference type="EMBL" id="SEL32482.1"/>
    </source>
</evidence>
<dbReference type="EMBL" id="FNZR01000004">
    <property type="protein sequence ID" value="SEL32482.1"/>
    <property type="molecule type" value="Genomic_DNA"/>
</dbReference>
<dbReference type="RefSeq" id="WP_090605839.1">
    <property type="nucleotide sequence ID" value="NZ_FNZR01000004.1"/>
</dbReference>
<name>A0A1H7P9L4_9SPHI</name>
<dbReference type="GO" id="GO:0016301">
    <property type="term" value="F:kinase activity"/>
    <property type="evidence" value="ECO:0007669"/>
    <property type="project" value="UniProtKB-KW"/>
</dbReference>
<dbReference type="InterPro" id="IPR014710">
    <property type="entry name" value="RmlC-like_jellyroll"/>
</dbReference>
<sequence>MEAYSYVNKSLEEIGNFSTYELDLIHKRATYRRIKRNEVLLTEGQICQSIYFLITGALYQYRMDDIDENIIELHSENEWFLNSPSFISQKPSVDTIKAYADSEILELTIYSIHQLIGLSPVFFQLGKLLQPANPRSQFFDNIMTPAEKYKHIMEERPLLLQKFPLKYIASYLKTTPETLSRIRSRR</sequence>
<dbReference type="CDD" id="cd00038">
    <property type="entry name" value="CAP_ED"/>
    <property type="match status" value="1"/>
</dbReference>
<dbReference type="OrthoDB" id="792939at2"/>
<dbReference type="InterPro" id="IPR018490">
    <property type="entry name" value="cNMP-bd_dom_sf"/>
</dbReference>
<keyword evidence="2" id="KW-0418">Kinase</keyword>
<dbReference type="AlphaFoldDB" id="A0A1H7P9L4"/>
<organism evidence="2 3">
    <name type="scientific">Parapedobacter koreensis</name>
    <dbReference type="NCBI Taxonomy" id="332977"/>
    <lineage>
        <taxon>Bacteria</taxon>
        <taxon>Pseudomonadati</taxon>
        <taxon>Bacteroidota</taxon>
        <taxon>Sphingobacteriia</taxon>
        <taxon>Sphingobacteriales</taxon>
        <taxon>Sphingobacteriaceae</taxon>
        <taxon>Parapedobacter</taxon>
    </lineage>
</organism>
<gene>
    <name evidence="2" type="ORF">SAMN05421740_104269</name>
</gene>
<dbReference type="Pfam" id="PF00027">
    <property type="entry name" value="cNMP_binding"/>
    <property type="match status" value="1"/>
</dbReference>
<accession>A0A1H7P9L4</accession>
<dbReference type="InterPro" id="IPR000595">
    <property type="entry name" value="cNMP-bd_dom"/>
</dbReference>
<evidence type="ECO:0000313" key="3">
    <source>
        <dbReference type="Proteomes" id="UP000198916"/>
    </source>
</evidence>
<protein>
    <submittedName>
        <fullName evidence="2">cAMP-binding domain of CRP or a regulatory subunit of cAMP-dependent protein kinases</fullName>
    </submittedName>
</protein>
<keyword evidence="2" id="KW-0808">Transferase</keyword>
<dbReference type="Proteomes" id="UP000198916">
    <property type="component" value="Unassembled WGS sequence"/>
</dbReference>
<dbReference type="STRING" id="332977.SAMN05421740_104269"/>
<dbReference type="Gene3D" id="2.60.120.10">
    <property type="entry name" value="Jelly Rolls"/>
    <property type="match status" value="1"/>
</dbReference>
<proteinExistence type="predicted"/>
<reference evidence="3" key="1">
    <citation type="submission" date="2016-10" db="EMBL/GenBank/DDBJ databases">
        <authorList>
            <person name="Varghese N."/>
            <person name="Submissions S."/>
        </authorList>
    </citation>
    <scope>NUCLEOTIDE SEQUENCE [LARGE SCALE GENOMIC DNA]</scope>
    <source>
        <strain evidence="3">Jip14</strain>
    </source>
</reference>
<keyword evidence="3" id="KW-1185">Reference proteome</keyword>
<dbReference type="SUPFAM" id="SSF51206">
    <property type="entry name" value="cAMP-binding domain-like"/>
    <property type="match status" value="1"/>
</dbReference>
<dbReference type="PROSITE" id="PS50042">
    <property type="entry name" value="CNMP_BINDING_3"/>
    <property type="match status" value="1"/>
</dbReference>
<feature type="domain" description="Cyclic nucleotide-binding" evidence="1">
    <location>
        <begin position="31"/>
        <end position="117"/>
    </location>
</feature>
<evidence type="ECO:0000259" key="1">
    <source>
        <dbReference type="PROSITE" id="PS50042"/>
    </source>
</evidence>